<sequence>MLDLCPYTVVPVSFVKLLAIGTRHCSFEDPIDWENQNQCLVRCIDCF</sequence>
<reference evidence="1" key="2">
    <citation type="journal article" date="2015" name="Data Brief">
        <title>Shoot transcriptome of the giant reed, Arundo donax.</title>
        <authorList>
            <person name="Barrero R.A."/>
            <person name="Guerrero F.D."/>
            <person name="Moolhuijzen P."/>
            <person name="Goolsby J.A."/>
            <person name="Tidwell J."/>
            <person name="Bellgard S.E."/>
            <person name="Bellgard M.I."/>
        </authorList>
    </citation>
    <scope>NUCLEOTIDE SEQUENCE</scope>
    <source>
        <tissue evidence="1">Shoot tissue taken approximately 20 cm above the soil surface</tissue>
    </source>
</reference>
<proteinExistence type="predicted"/>
<organism evidence="1">
    <name type="scientific">Arundo donax</name>
    <name type="common">Giant reed</name>
    <name type="synonym">Donax arundinaceus</name>
    <dbReference type="NCBI Taxonomy" id="35708"/>
    <lineage>
        <taxon>Eukaryota</taxon>
        <taxon>Viridiplantae</taxon>
        <taxon>Streptophyta</taxon>
        <taxon>Embryophyta</taxon>
        <taxon>Tracheophyta</taxon>
        <taxon>Spermatophyta</taxon>
        <taxon>Magnoliopsida</taxon>
        <taxon>Liliopsida</taxon>
        <taxon>Poales</taxon>
        <taxon>Poaceae</taxon>
        <taxon>PACMAD clade</taxon>
        <taxon>Arundinoideae</taxon>
        <taxon>Arundineae</taxon>
        <taxon>Arundo</taxon>
    </lineage>
</organism>
<dbReference type="AlphaFoldDB" id="A0A0A9HRB1"/>
<protein>
    <submittedName>
        <fullName evidence="1">Uncharacterized protein</fullName>
    </submittedName>
</protein>
<dbReference type="EMBL" id="GBRH01158634">
    <property type="protein sequence ID" value="JAE39262.1"/>
    <property type="molecule type" value="Transcribed_RNA"/>
</dbReference>
<evidence type="ECO:0000313" key="1">
    <source>
        <dbReference type="EMBL" id="JAE39262.1"/>
    </source>
</evidence>
<accession>A0A0A9HRB1</accession>
<name>A0A0A9HRB1_ARUDO</name>
<reference evidence="1" key="1">
    <citation type="submission" date="2014-09" db="EMBL/GenBank/DDBJ databases">
        <authorList>
            <person name="Magalhaes I.L.F."/>
            <person name="Oliveira U."/>
            <person name="Santos F.R."/>
            <person name="Vidigal T.H.D.A."/>
            <person name="Brescovit A.D."/>
            <person name="Santos A.J."/>
        </authorList>
    </citation>
    <scope>NUCLEOTIDE SEQUENCE</scope>
    <source>
        <tissue evidence="1">Shoot tissue taken approximately 20 cm above the soil surface</tissue>
    </source>
</reference>